<dbReference type="Gene3D" id="3.40.710.10">
    <property type="entry name" value="DD-peptidase/beta-lactamase superfamily"/>
    <property type="match status" value="2"/>
</dbReference>
<keyword evidence="3" id="KW-0121">Carboxypeptidase</keyword>
<evidence type="ECO:0000256" key="2">
    <source>
        <dbReference type="ARBA" id="ARBA00022801"/>
    </source>
</evidence>
<keyword evidence="2 3" id="KW-0378">Hydrolase</keyword>
<dbReference type="Proteomes" id="UP001403385">
    <property type="component" value="Unassembled WGS sequence"/>
</dbReference>
<sequence>MILRFFIAMVWVLLVACAPSQKLSKYQVASHLEKLDKRLRCFSGMVVYDPQADKYLIEKNADRYFTPASNTKLFTFYAGWKMLGDSLPALKYAEQGDSLIFWGTGNPTLLHKKLPDSLALQFLCSQKGKKVFYADIPMRDQRLGPGWAWDDYPYYFSTEKASFPIYGNNVWIHLNGTQHKPVVEPHYFETLLDSGYDAKGEYLTIRRAEHHNRFVYQPELDVMQSEESLPFRYDTNLMLRLLKDTLHFPISSYQEKELPPAKILRSLPADSLYKHMLQPSDNFYAEQIMLMCSAMLGDTLDSKKAIGYVTENFLGDLSAPPIWEDGSGLSRYNLFTPRSIVDLLRKIHKEVPQERLFDMLPAGGRNGTLKYWYDSNEPFVFAKTGTLRNNHCLSGYLLTRKGKVLIFSMMFNHYTVPTTNVKKEMEKILWGLRMRY</sequence>
<evidence type="ECO:0000256" key="1">
    <source>
        <dbReference type="ARBA" id="ARBA00006096"/>
    </source>
</evidence>
<dbReference type="InterPro" id="IPR000667">
    <property type="entry name" value="Peptidase_S13"/>
</dbReference>
<dbReference type="EC" id="3.4.16.4" evidence="3"/>
<comment type="similarity">
    <text evidence="1">Belongs to the peptidase S13 family.</text>
</comment>
<dbReference type="GO" id="GO:0006508">
    <property type="term" value="P:proteolysis"/>
    <property type="evidence" value="ECO:0007669"/>
    <property type="project" value="InterPro"/>
</dbReference>
<name>A0AAW9S3D4_9BACT</name>
<protein>
    <submittedName>
        <fullName evidence="3">D-alanyl-D-alanine carboxypeptidase</fullName>
        <ecNumber evidence="3">3.4.16.4</ecNumber>
    </submittedName>
</protein>
<dbReference type="PROSITE" id="PS51257">
    <property type="entry name" value="PROKAR_LIPOPROTEIN"/>
    <property type="match status" value="1"/>
</dbReference>
<dbReference type="PANTHER" id="PTHR30023">
    <property type="entry name" value="D-ALANYL-D-ALANINE CARBOXYPEPTIDASE"/>
    <property type="match status" value="1"/>
</dbReference>
<keyword evidence="3" id="KW-0645">Protease</keyword>
<dbReference type="GO" id="GO:0000270">
    <property type="term" value="P:peptidoglycan metabolic process"/>
    <property type="evidence" value="ECO:0007669"/>
    <property type="project" value="TreeGrafter"/>
</dbReference>
<dbReference type="PANTHER" id="PTHR30023:SF0">
    <property type="entry name" value="PENICILLIN-SENSITIVE CARBOXYPEPTIDASE A"/>
    <property type="match status" value="1"/>
</dbReference>
<proteinExistence type="inferred from homology"/>
<comment type="caution">
    <text evidence="3">The sequence shown here is derived from an EMBL/GenBank/DDBJ whole genome shotgun (WGS) entry which is preliminary data.</text>
</comment>
<dbReference type="GO" id="GO:0009002">
    <property type="term" value="F:serine-type D-Ala-D-Ala carboxypeptidase activity"/>
    <property type="evidence" value="ECO:0007669"/>
    <property type="project" value="UniProtKB-EC"/>
</dbReference>
<dbReference type="Pfam" id="PF02113">
    <property type="entry name" value="Peptidase_S13"/>
    <property type="match status" value="2"/>
</dbReference>
<dbReference type="PRINTS" id="PR00922">
    <property type="entry name" value="DADACBPTASE3"/>
</dbReference>
<gene>
    <name evidence="3" type="ORF">AAG747_10695</name>
</gene>
<evidence type="ECO:0000313" key="3">
    <source>
        <dbReference type="EMBL" id="MEN7548378.1"/>
    </source>
</evidence>
<reference evidence="3 4" key="1">
    <citation type="submission" date="2024-04" db="EMBL/GenBank/DDBJ databases">
        <title>Novel genus in family Flammeovirgaceae.</title>
        <authorList>
            <person name="Nguyen T.H."/>
            <person name="Vuong T.Q."/>
            <person name="Le H."/>
            <person name="Kim S.-G."/>
        </authorList>
    </citation>
    <scope>NUCLEOTIDE SEQUENCE [LARGE SCALE GENOMIC DNA]</scope>
    <source>
        <strain evidence="3 4">JCM 23209</strain>
    </source>
</reference>
<organism evidence="3 4">
    <name type="scientific">Rapidithrix thailandica</name>
    <dbReference type="NCBI Taxonomy" id="413964"/>
    <lineage>
        <taxon>Bacteria</taxon>
        <taxon>Pseudomonadati</taxon>
        <taxon>Bacteroidota</taxon>
        <taxon>Cytophagia</taxon>
        <taxon>Cytophagales</taxon>
        <taxon>Flammeovirgaceae</taxon>
        <taxon>Rapidithrix</taxon>
    </lineage>
</organism>
<dbReference type="AlphaFoldDB" id="A0AAW9S3D4"/>
<evidence type="ECO:0000313" key="4">
    <source>
        <dbReference type="Proteomes" id="UP001403385"/>
    </source>
</evidence>
<dbReference type="EMBL" id="JBDKWZ010000005">
    <property type="protein sequence ID" value="MEN7548378.1"/>
    <property type="molecule type" value="Genomic_DNA"/>
</dbReference>
<keyword evidence="4" id="KW-1185">Reference proteome</keyword>
<accession>A0AAW9S3D4</accession>
<dbReference type="RefSeq" id="WP_346821157.1">
    <property type="nucleotide sequence ID" value="NZ_JBDKWZ010000005.1"/>
</dbReference>
<dbReference type="SUPFAM" id="SSF56601">
    <property type="entry name" value="beta-lactamase/transpeptidase-like"/>
    <property type="match status" value="1"/>
</dbReference>
<dbReference type="InterPro" id="IPR012338">
    <property type="entry name" value="Beta-lactam/transpept-like"/>
</dbReference>